<accession>A0ABV7S0F1</accession>
<dbReference type="RefSeq" id="WP_197025573.1">
    <property type="nucleotide sequence ID" value="NZ_JBHRXE010000026.1"/>
</dbReference>
<evidence type="ECO:0000313" key="1">
    <source>
        <dbReference type="EMBL" id="MFC3569903.1"/>
    </source>
</evidence>
<comment type="caution">
    <text evidence="1">The sequence shown here is derived from an EMBL/GenBank/DDBJ whole genome shotgun (WGS) entry which is preliminary data.</text>
</comment>
<sequence>MEMLRKKSASLVRRDLIARYAIFALLGAGINIAAAAPVMAEATVECHSRNHKYDECWAGPLKKPQLIHQISNASCILNKTWGYNPKSQYIWVAQGCAGVFADVAGYHHGRGGGHDANARAYDDHGHDVGAVVGAAVIGALVGSMTSDEHNHRGHAHTTTNNYYQVNDYSGCHGIGCYVDNPDADDEIDPRPQFDAQGEPNFDEDGNYQGCHGMGCLVDDPDE</sequence>
<dbReference type="Proteomes" id="UP001595596">
    <property type="component" value="Unassembled WGS sequence"/>
</dbReference>
<organism evidence="1 2">
    <name type="scientific">Paracoccus simplex</name>
    <dbReference type="NCBI Taxonomy" id="2086346"/>
    <lineage>
        <taxon>Bacteria</taxon>
        <taxon>Pseudomonadati</taxon>
        <taxon>Pseudomonadota</taxon>
        <taxon>Alphaproteobacteria</taxon>
        <taxon>Rhodobacterales</taxon>
        <taxon>Paracoccaceae</taxon>
        <taxon>Paracoccus</taxon>
    </lineage>
</organism>
<keyword evidence="2" id="KW-1185">Reference proteome</keyword>
<name>A0ABV7S0F1_9RHOB</name>
<gene>
    <name evidence="1" type="ORF">ACFOMP_10625</name>
</gene>
<evidence type="ECO:0000313" key="2">
    <source>
        <dbReference type="Proteomes" id="UP001595596"/>
    </source>
</evidence>
<reference evidence="2" key="1">
    <citation type="journal article" date="2019" name="Int. J. Syst. Evol. Microbiol.">
        <title>The Global Catalogue of Microorganisms (GCM) 10K type strain sequencing project: providing services to taxonomists for standard genome sequencing and annotation.</title>
        <authorList>
            <consortium name="The Broad Institute Genomics Platform"/>
            <consortium name="The Broad Institute Genome Sequencing Center for Infectious Disease"/>
            <person name="Wu L."/>
            <person name="Ma J."/>
        </authorList>
    </citation>
    <scope>NUCLEOTIDE SEQUENCE [LARGE SCALE GENOMIC DNA]</scope>
    <source>
        <strain evidence="2">VKM B-3226</strain>
    </source>
</reference>
<dbReference type="GeneID" id="93452759"/>
<protein>
    <submittedName>
        <fullName evidence="1">DUF3011 domain-containing protein</fullName>
    </submittedName>
</protein>
<dbReference type="Pfam" id="PF11218">
    <property type="entry name" value="DUF3011"/>
    <property type="match status" value="1"/>
</dbReference>
<dbReference type="InterPro" id="IPR021381">
    <property type="entry name" value="DUF3011"/>
</dbReference>
<dbReference type="EMBL" id="JBHRXE010000026">
    <property type="protein sequence ID" value="MFC3569903.1"/>
    <property type="molecule type" value="Genomic_DNA"/>
</dbReference>
<proteinExistence type="predicted"/>